<gene>
    <name evidence="2" type="ORF">D3875_01785</name>
</gene>
<organism evidence="2 3">
    <name type="scientific">Deinococcus cavernae</name>
    <dbReference type="NCBI Taxonomy" id="2320857"/>
    <lineage>
        <taxon>Bacteria</taxon>
        <taxon>Thermotogati</taxon>
        <taxon>Deinococcota</taxon>
        <taxon>Deinococci</taxon>
        <taxon>Deinococcales</taxon>
        <taxon>Deinococcaceae</taxon>
        <taxon>Deinococcus</taxon>
    </lineage>
</organism>
<dbReference type="SUPFAM" id="SSF52096">
    <property type="entry name" value="ClpP/crotonase"/>
    <property type="match status" value="1"/>
</dbReference>
<protein>
    <recommendedName>
        <fullName evidence="1">Tail specific protease domain-containing protein</fullName>
    </recommendedName>
</protein>
<comment type="caution">
    <text evidence="2">The sequence shown here is derived from an EMBL/GenBank/DDBJ whole genome shotgun (WGS) entry which is preliminary data.</text>
</comment>
<evidence type="ECO:0000313" key="2">
    <source>
        <dbReference type="EMBL" id="RJF75257.1"/>
    </source>
</evidence>
<accession>A0A418VGT5</accession>
<proteinExistence type="predicted"/>
<dbReference type="Proteomes" id="UP000286287">
    <property type="component" value="Unassembled WGS sequence"/>
</dbReference>
<dbReference type="GO" id="GO:0006508">
    <property type="term" value="P:proteolysis"/>
    <property type="evidence" value="ECO:0007669"/>
    <property type="project" value="InterPro"/>
</dbReference>
<evidence type="ECO:0000259" key="1">
    <source>
        <dbReference type="Pfam" id="PF03572"/>
    </source>
</evidence>
<feature type="domain" description="Tail specific protease" evidence="1">
    <location>
        <begin position="23"/>
        <end position="92"/>
    </location>
</feature>
<dbReference type="AlphaFoldDB" id="A0A418VGT5"/>
<dbReference type="InterPro" id="IPR005151">
    <property type="entry name" value="Tail-specific_protease"/>
</dbReference>
<reference evidence="2 3" key="1">
    <citation type="submission" date="2018-09" db="EMBL/GenBank/DDBJ databases">
        <authorList>
            <person name="Zhu H."/>
        </authorList>
    </citation>
    <scope>NUCLEOTIDE SEQUENCE [LARGE SCALE GENOMIC DNA]</scope>
    <source>
        <strain evidence="2 3">K2S05-167</strain>
    </source>
</reference>
<evidence type="ECO:0000313" key="3">
    <source>
        <dbReference type="Proteomes" id="UP000286287"/>
    </source>
</evidence>
<dbReference type="Pfam" id="PF03572">
    <property type="entry name" value="Peptidase_S41"/>
    <property type="match status" value="1"/>
</dbReference>
<name>A0A418VGT5_9DEIO</name>
<dbReference type="EMBL" id="QYUJ01000006">
    <property type="protein sequence ID" value="RJF75257.1"/>
    <property type="molecule type" value="Genomic_DNA"/>
</dbReference>
<dbReference type="Gene3D" id="3.90.226.10">
    <property type="entry name" value="2-enoyl-CoA Hydratase, Chain A, domain 1"/>
    <property type="match status" value="1"/>
</dbReference>
<dbReference type="GO" id="GO:0008236">
    <property type="term" value="F:serine-type peptidase activity"/>
    <property type="evidence" value="ECO:0007669"/>
    <property type="project" value="InterPro"/>
</dbReference>
<sequence>MEEFLLSAGAFMQPDPFMLATRIDSATIRYEQGKYMVNGAVQSTATLKNATRYQGPLVVLVDRDTASSAEFLTRALGNRPCTVVMGEAAVHGRHRDQVY</sequence>
<dbReference type="InterPro" id="IPR029045">
    <property type="entry name" value="ClpP/crotonase-like_dom_sf"/>
</dbReference>
<keyword evidence="3" id="KW-1185">Reference proteome</keyword>